<dbReference type="InterPro" id="IPR043502">
    <property type="entry name" value="DNA/RNA_pol_sf"/>
</dbReference>
<dbReference type="AlphaFoldDB" id="A0AA38F4J5"/>
<feature type="non-terminal residue" evidence="1">
    <location>
        <position position="75"/>
    </location>
</feature>
<dbReference type="Proteomes" id="UP000824469">
    <property type="component" value="Unassembled WGS sequence"/>
</dbReference>
<dbReference type="SUPFAM" id="SSF56672">
    <property type="entry name" value="DNA/RNA polymerases"/>
    <property type="match status" value="1"/>
</dbReference>
<name>A0AA38F4J5_TAXCH</name>
<comment type="caution">
    <text evidence="1">The sequence shown here is derived from an EMBL/GenBank/DDBJ whole genome shotgun (WGS) entry which is preliminary data.</text>
</comment>
<evidence type="ECO:0000313" key="2">
    <source>
        <dbReference type="Proteomes" id="UP000824469"/>
    </source>
</evidence>
<dbReference type="EMBL" id="JAHRHJ020003813">
    <property type="protein sequence ID" value="KAH9289001.1"/>
    <property type="molecule type" value="Genomic_DNA"/>
</dbReference>
<evidence type="ECO:0000313" key="1">
    <source>
        <dbReference type="EMBL" id="KAH9289001.1"/>
    </source>
</evidence>
<accession>A0AA38F4J5</accession>
<organism evidence="1 2">
    <name type="scientific">Taxus chinensis</name>
    <name type="common">Chinese yew</name>
    <name type="synonym">Taxus wallichiana var. chinensis</name>
    <dbReference type="NCBI Taxonomy" id="29808"/>
    <lineage>
        <taxon>Eukaryota</taxon>
        <taxon>Viridiplantae</taxon>
        <taxon>Streptophyta</taxon>
        <taxon>Embryophyta</taxon>
        <taxon>Tracheophyta</taxon>
        <taxon>Spermatophyta</taxon>
        <taxon>Pinopsida</taxon>
        <taxon>Pinidae</taxon>
        <taxon>Conifers II</taxon>
        <taxon>Cupressales</taxon>
        <taxon>Taxaceae</taxon>
        <taxon>Taxus</taxon>
    </lineage>
</organism>
<keyword evidence="2" id="KW-1185">Reference proteome</keyword>
<dbReference type="InterPro" id="IPR043128">
    <property type="entry name" value="Rev_trsase/Diguanyl_cyclase"/>
</dbReference>
<protein>
    <submittedName>
        <fullName evidence="1">Uncharacterized protein</fullName>
    </submittedName>
</protein>
<gene>
    <name evidence="1" type="ORF">KI387_033118</name>
</gene>
<feature type="non-terminal residue" evidence="1">
    <location>
        <position position="1"/>
    </location>
</feature>
<proteinExistence type="predicted"/>
<sequence>FVPNFVALVKPIKLMLKKRLAFKWIAEGKASFEATKEAISQAPTLMNPNFSKDFILYAFGGSDMISPILVQQNKE</sequence>
<reference evidence="1 2" key="1">
    <citation type="journal article" date="2021" name="Nat. Plants">
        <title>The Taxus genome provides insights into paclitaxel biosynthesis.</title>
        <authorList>
            <person name="Xiong X."/>
            <person name="Gou J."/>
            <person name="Liao Q."/>
            <person name="Li Y."/>
            <person name="Zhou Q."/>
            <person name="Bi G."/>
            <person name="Li C."/>
            <person name="Du R."/>
            <person name="Wang X."/>
            <person name="Sun T."/>
            <person name="Guo L."/>
            <person name="Liang H."/>
            <person name="Lu P."/>
            <person name="Wu Y."/>
            <person name="Zhang Z."/>
            <person name="Ro D.K."/>
            <person name="Shang Y."/>
            <person name="Huang S."/>
            <person name="Yan J."/>
        </authorList>
    </citation>
    <scope>NUCLEOTIDE SEQUENCE [LARGE SCALE GENOMIC DNA]</scope>
    <source>
        <strain evidence="1">Ta-2019</strain>
    </source>
</reference>
<dbReference type="Gene3D" id="3.30.70.270">
    <property type="match status" value="1"/>
</dbReference>